<dbReference type="Gene3D" id="3.40.50.150">
    <property type="entry name" value="Vaccinia Virus protein VP39"/>
    <property type="match status" value="1"/>
</dbReference>
<evidence type="ECO:0008006" key="5">
    <source>
        <dbReference type="Google" id="ProtNLM"/>
    </source>
</evidence>
<dbReference type="PANTHER" id="PTHR43861:SF3">
    <property type="entry name" value="PUTATIVE (AFU_ORTHOLOGUE AFUA_2G14390)-RELATED"/>
    <property type="match status" value="1"/>
</dbReference>
<evidence type="ECO:0000313" key="3">
    <source>
        <dbReference type="EMBL" id="GMQ35330.1"/>
    </source>
</evidence>
<dbReference type="EMBL" id="BTPE01000016">
    <property type="protein sequence ID" value="GMQ35330.1"/>
    <property type="molecule type" value="Genomic_DNA"/>
</dbReference>
<keyword evidence="4" id="KW-1185">Reference proteome</keyword>
<keyword evidence="2" id="KW-0472">Membrane</keyword>
<evidence type="ECO:0000313" key="4">
    <source>
        <dbReference type="Proteomes" id="UP001307705"/>
    </source>
</evidence>
<evidence type="ECO:0000256" key="2">
    <source>
        <dbReference type="SAM" id="Phobius"/>
    </source>
</evidence>
<evidence type="ECO:0000256" key="1">
    <source>
        <dbReference type="ARBA" id="ARBA00022679"/>
    </source>
</evidence>
<dbReference type="InterPro" id="IPR029063">
    <property type="entry name" value="SAM-dependent_MTases_sf"/>
</dbReference>
<dbReference type="RefSeq" id="WP_338230148.1">
    <property type="nucleotide sequence ID" value="NZ_BTPE01000016.1"/>
</dbReference>
<feature type="transmembrane region" description="Helical" evidence="2">
    <location>
        <begin position="259"/>
        <end position="284"/>
    </location>
</feature>
<dbReference type="CDD" id="cd02440">
    <property type="entry name" value="AdoMet_MTases"/>
    <property type="match status" value="1"/>
</dbReference>
<reference evidence="3 4" key="1">
    <citation type="submission" date="2023-08" db="EMBL/GenBank/DDBJ databases">
        <title>Draft genome sequence of Algoriphagus taiwanensis.</title>
        <authorList>
            <person name="Takatani N."/>
            <person name="Hosokawa M."/>
            <person name="Sawabe T."/>
        </authorList>
    </citation>
    <scope>NUCLEOTIDE SEQUENCE [LARGE SCALE GENOMIC DNA]</scope>
    <source>
        <strain evidence="3 4">JCM 19755</strain>
    </source>
</reference>
<sequence>MRQLSCPVCQTSPTFSPAPHSICDCPNCGIRWTYLPEYIRWEELYRDEVYAVVDNRASIFEKIIFSEARKVLRQAKSIVPNAHRLLDFGSGKGQFLAVAKALGWDGLGIETEAQRAQFAQEKYGVRVLTSLYTEGKIEAGNFDLITLNHVLEHLPDPISLLQELIQNNLAEKGILYLEVPRADSWQAKIAGKNWMHWDIPKHLTHWNYQSLETELGKIGMEVIAKRSFSVHLGVLGMLQALMSRLGFKENLIYRLKRKKSFGLILGIGVLLPFATILEALSVLFGKSGILGIYAKNHG</sequence>
<proteinExistence type="predicted"/>
<organism evidence="3 4">
    <name type="scientific">Algoriphagus taiwanensis</name>
    <dbReference type="NCBI Taxonomy" id="1445656"/>
    <lineage>
        <taxon>Bacteria</taxon>
        <taxon>Pseudomonadati</taxon>
        <taxon>Bacteroidota</taxon>
        <taxon>Cytophagia</taxon>
        <taxon>Cytophagales</taxon>
        <taxon>Cyclobacteriaceae</taxon>
        <taxon>Algoriphagus</taxon>
    </lineage>
</organism>
<dbReference type="SUPFAM" id="SSF53335">
    <property type="entry name" value="S-adenosyl-L-methionine-dependent methyltransferases"/>
    <property type="match status" value="1"/>
</dbReference>
<gene>
    <name evidence="3" type="ORF">Ataiwa_36030</name>
</gene>
<dbReference type="PANTHER" id="PTHR43861">
    <property type="entry name" value="TRANS-ACONITATE 2-METHYLTRANSFERASE-RELATED"/>
    <property type="match status" value="1"/>
</dbReference>
<name>A0ABQ6Q578_9BACT</name>
<protein>
    <recommendedName>
        <fullName evidence="5">Methyltransferase domain-containing protein</fullName>
    </recommendedName>
</protein>
<dbReference type="Proteomes" id="UP001307705">
    <property type="component" value="Unassembled WGS sequence"/>
</dbReference>
<feature type="transmembrane region" description="Helical" evidence="2">
    <location>
        <begin position="228"/>
        <end position="247"/>
    </location>
</feature>
<keyword evidence="2" id="KW-0812">Transmembrane</keyword>
<dbReference type="Pfam" id="PF13489">
    <property type="entry name" value="Methyltransf_23"/>
    <property type="match status" value="1"/>
</dbReference>
<accession>A0ABQ6Q578</accession>
<keyword evidence="1" id="KW-0808">Transferase</keyword>
<comment type="caution">
    <text evidence="3">The sequence shown here is derived from an EMBL/GenBank/DDBJ whole genome shotgun (WGS) entry which is preliminary data.</text>
</comment>
<keyword evidence="2" id="KW-1133">Transmembrane helix</keyword>